<dbReference type="InterPro" id="IPR037219">
    <property type="entry name" value="Peptidase_M41-like"/>
</dbReference>
<dbReference type="InterPro" id="IPR003593">
    <property type="entry name" value="AAA+_ATPase"/>
</dbReference>
<dbReference type="GO" id="GO:0005524">
    <property type="term" value="F:ATP binding"/>
    <property type="evidence" value="ECO:0007669"/>
    <property type="project" value="UniProtKB-UniRule"/>
</dbReference>
<feature type="binding site" evidence="15">
    <location>
        <position position="419"/>
    </location>
    <ligand>
        <name>Zn(2+)</name>
        <dbReference type="ChEBI" id="CHEBI:29105"/>
        <note>catalytic</note>
    </ligand>
</feature>
<feature type="active site" evidence="15">
    <location>
        <position position="420"/>
    </location>
</feature>
<dbReference type="CDD" id="cd19501">
    <property type="entry name" value="RecA-like_FtsH"/>
    <property type="match status" value="1"/>
</dbReference>
<evidence type="ECO:0000259" key="18">
    <source>
        <dbReference type="SMART" id="SM00382"/>
    </source>
</evidence>
<comment type="caution">
    <text evidence="19">The sequence shown here is derived from an EMBL/GenBank/DDBJ whole genome shotgun (WGS) entry which is preliminary data.</text>
</comment>
<keyword evidence="20" id="KW-1185">Reference proteome</keyword>
<dbReference type="GO" id="GO:0004222">
    <property type="term" value="F:metalloendopeptidase activity"/>
    <property type="evidence" value="ECO:0007669"/>
    <property type="project" value="InterPro"/>
</dbReference>
<dbReference type="InterPro" id="IPR027417">
    <property type="entry name" value="P-loop_NTPase"/>
</dbReference>
<keyword evidence="19" id="KW-0131">Cell cycle</keyword>
<sequence length="638" mass="70275">MNSTVKTIIFWVFIFACLVVLWQVFQKSTGRGTDTEIAFSEFLQDAQHGQVADLTMTGNEVRGKLLGDKSSNFHTTVPANYPHLFDILDQNKIKVSIRDNQGNAWWSILIQFSPVIVIGALWFFMIRQMQSGGNKALSFGKSRARLLSMQQKKITFKDVAGVDEAKEELKEIIEFLREAQKFQRLGGRIPKGVLLVGPPGTGKTLLARAVAGEANVPFFSISGSDFVEMFVGVGASRVRDLFEQGKKNAPCIIFIDEIDAVGRHRGAGLGGGHDEREQTLNQLLVEMDGFESNDGVILVAATNRPDVLDPALLRPGRFDRRVIVGRPDVRGREEVLRVHAKKVPLSEDVDLRVMARGTPGFSGADLANMVNEAALSAARANRKSVFMVDFEHAKDKVLMGAERKSMLLTDEEKRVTAYHEAGHAIVAAIRDHADPLHKVTIIPRGMALGVTMQLPEDDKHTVTKDYLETQLAILMGGRIAEEIFLKQMTTGAGNDIERATDLARKMVCEYGMSRLGPLTFGKKEEQIFLGREIAQHRDFSEETARQIDAEVRSLVDEAYRSAHDILNSNQDVMHRMSAALLERETLDANDIRLVIEGKELPPVKPSGGAGATSGDVQQVLKPEPGRGSSFPEGSPSPA</sequence>
<keyword evidence="19" id="KW-0132">Cell division</keyword>
<dbReference type="PROSITE" id="PS00674">
    <property type="entry name" value="AAA"/>
    <property type="match status" value="1"/>
</dbReference>
<keyword evidence="6 15" id="KW-0479">Metal-binding</keyword>
<dbReference type="PROSITE" id="PS51257">
    <property type="entry name" value="PROKAR_LIPOPROTEIN"/>
    <property type="match status" value="1"/>
</dbReference>
<protein>
    <recommendedName>
        <fullName evidence="15">ATP-dependent zinc metalloprotease FtsH</fullName>
        <ecNumber evidence="15">3.4.24.-</ecNumber>
    </recommendedName>
</protein>
<proteinExistence type="inferred from homology"/>
<evidence type="ECO:0000256" key="9">
    <source>
        <dbReference type="ARBA" id="ARBA00022833"/>
    </source>
</evidence>
<name>A0A841K2T2_9BACT</name>
<evidence type="ECO:0000256" key="13">
    <source>
        <dbReference type="ARBA" id="ARBA00023136"/>
    </source>
</evidence>
<dbReference type="SUPFAM" id="SSF52540">
    <property type="entry name" value="P-loop containing nucleoside triphosphate hydrolases"/>
    <property type="match status" value="1"/>
</dbReference>
<dbReference type="HAMAP" id="MF_01458">
    <property type="entry name" value="FtsH"/>
    <property type="match status" value="1"/>
</dbReference>
<organism evidence="19 20">
    <name type="scientific">Silvibacterium bohemicum</name>
    <dbReference type="NCBI Taxonomy" id="1577686"/>
    <lineage>
        <taxon>Bacteria</taxon>
        <taxon>Pseudomonadati</taxon>
        <taxon>Acidobacteriota</taxon>
        <taxon>Terriglobia</taxon>
        <taxon>Terriglobales</taxon>
        <taxon>Acidobacteriaceae</taxon>
        <taxon>Silvibacterium</taxon>
    </lineage>
</organism>
<accession>A0A841K2T2</accession>
<feature type="binding site" evidence="15">
    <location>
        <position position="495"/>
    </location>
    <ligand>
        <name>Zn(2+)</name>
        <dbReference type="ChEBI" id="CHEBI:29105"/>
        <note>catalytic</note>
    </ligand>
</feature>
<evidence type="ECO:0000256" key="5">
    <source>
        <dbReference type="ARBA" id="ARBA00022692"/>
    </source>
</evidence>
<dbReference type="InterPro" id="IPR003959">
    <property type="entry name" value="ATPase_AAA_core"/>
</dbReference>
<evidence type="ECO:0000256" key="3">
    <source>
        <dbReference type="ARBA" id="ARBA00022475"/>
    </source>
</evidence>
<feature type="transmembrane region" description="Helical" evidence="15">
    <location>
        <begin position="7"/>
        <end position="25"/>
    </location>
</feature>
<dbReference type="GO" id="GO:0008270">
    <property type="term" value="F:zinc ion binding"/>
    <property type="evidence" value="ECO:0007669"/>
    <property type="project" value="UniProtKB-UniRule"/>
</dbReference>
<evidence type="ECO:0000256" key="17">
    <source>
        <dbReference type="SAM" id="MobiDB-lite"/>
    </source>
</evidence>
<keyword evidence="10 15" id="KW-0067">ATP-binding</keyword>
<evidence type="ECO:0000256" key="10">
    <source>
        <dbReference type="ARBA" id="ARBA00022840"/>
    </source>
</evidence>
<keyword evidence="7 15" id="KW-0547">Nucleotide-binding</keyword>
<dbReference type="EC" id="3.4.24.-" evidence="15"/>
<dbReference type="GO" id="GO:0004176">
    <property type="term" value="F:ATP-dependent peptidase activity"/>
    <property type="evidence" value="ECO:0007669"/>
    <property type="project" value="InterPro"/>
</dbReference>
<evidence type="ECO:0000256" key="6">
    <source>
        <dbReference type="ARBA" id="ARBA00022723"/>
    </source>
</evidence>
<dbReference type="InterPro" id="IPR041569">
    <property type="entry name" value="AAA_lid_3"/>
</dbReference>
<comment type="subcellular location">
    <subcellularLocation>
        <location evidence="15">Cell membrane</location>
        <topology evidence="15">Multi-pass membrane protein</topology>
        <orientation evidence="15">Cytoplasmic side</orientation>
    </subcellularLocation>
    <subcellularLocation>
        <location evidence="1">Membrane</location>
    </subcellularLocation>
</comment>
<reference evidence="19 20" key="1">
    <citation type="submission" date="2020-08" db="EMBL/GenBank/DDBJ databases">
        <title>Genomic Encyclopedia of Type Strains, Phase IV (KMG-IV): sequencing the most valuable type-strain genomes for metagenomic binning, comparative biology and taxonomic classification.</title>
        <authorList>
            <person name="Goeker M."/>
        </authorList>
    </citation>
    <scope>NUCLEOTIDE SEQUENCE [LARGE SCALE GENOMIC DNA]</scope>
    <source>
        <strain evidence="19 20">DSM 103733</strain>
    </source>
</reference>
<keyword evidence="3 15" id="KW-1003">Cell membrane</keyword>
<keyword evidence="9 15" id="KW-0862">Zinc</keyword>
<keyword evidence="4 15" id="KW-0645">Protease</keyword>
<dbReference type="GO" id="GO:0016887">
    <property type="term" value="F:ATP hydrolysis activity"/>
    <property type="evidence" value="ECO:0007669"/>
    <property type="project" value="UniProtKB-UniRule"/>
</dbReference>
<evidence type="ECO:0000256" key="1">
    <source>
        <dbReference type="ARBA" id="ARBA00004370"/>
    </source>
</evidence>
<dbReference type="FunFam" id="1.20.58.760:FF:000001">
    <property type="entry name" value="ATP-dependent zinc metalloprotease FtsH"/>
    <property type="match status" value="1"/>
</dbReference>
<evidence type="ECO:0000256" key="16">
    <source>
        <dbReference type="RuleBase" id="RU003651"/>
    </source>
</evidence>
<dbReference type="SMART" id="SM00382">
    <property type="entry name" value="AAA"/>
    <property type="match status" value="1"/>
</dbReference>
<feature type="domain" description="AAA+ ATPase" evidence="18">
    <location>
        <begin position="189"/>
        <end position="328"/>
    </location>
</feature>
<evidence type="ECO:0000256" key="8">
    <source>
        <dbReference type="ARBA" id="ARBA00022801"/>
    </source>
</evidence>
<dbReference type="Pfam" id="PF00004">
    <property type="entry name" value="AAA"/>
    <property type="match status" value="1"/>
</dbReference>
<dbReference type="GO" id="GO:0051301">
    <property type="term" value="P:cell division"/>
    <property type="evidence" value="ECO:0007669"/>
    <property type="project" value="UniProtKB-KW"/>
</dbReference>
<comment type="subunit">
    <text evidence="15">Homohexamer.</text>
</comment>
<dbReference type="OrthoDB" id="9809379at2"/>
<dbReference type="Pfam" id="PF01434">
    <property type="entry name" value="Peptidase_M41"/>
    <property type="match status" value="1"/>
</dbReference>
<evidence type="ECO:0000256" key="11">
    <source>
        <dbReference type="ARBA" id="ARBA00022989"/>
    </source>
</evidence>
<comment type="similarity">
    <text evidence="2 15">In the C-terminal section; belongs to the peptidase M41 family.</text>
</comment>
<keyword evidence="8 15" id="KW-0378">Hydrolase</keyword>
<dbReference type="RefSeq" id="WP_050058421.1">
    <property type="nucleotide sequence ID" value="NZ_JACHEK010000009.1"/>
</dbReference>
<dbReference type="Gene3D" id="1.20.58.760">
    <property type="entry name" value="Peptidase M41"/>
    <property type="match status" value="1"/>
</dbReference>
<dbReference type="Pfam" id="PF17862">
    <property type="entry name" value="AAA_lid_3"/>
    <property type="match status" value="1"/>
</dbReference>
<evidence type="ECO:0000313" key="19">
    <source>
        <dbReference type="EMBL" id="MBB6146239.1"/>
    </source>
</evidence>
<comment type="similarity">
    <text evidence="16">Belongs to the AAA ATPase family.</text>
</comment>
<evidence type="ECO:0000256" key="4">
    <source>
        <dbReference type="ARBA" id="ARBA00022670"/>
    </source>
</evidence>
<keyword evidence="5 15" id="KW-0812">Transmembrane</keyword>
<dbReference type="FunFam" id="3.40.50.300:FF:000001">
    <property type="entry name" value="ATP-dependent zinc metalloprotease FtsH"/>
    <property type="match status" value="1"/>
</dbReference>
<evidence type="ECO:0000256" key="14">
    <source>
        <dbReference type="ARBA" id="ARBA00061570"/>
    </source>
</evidence>
<dbReference type="InterPro" id="IPR003960">
    <property type="entry name" value="ATPase_AAA_CS"/>
</dbReference>
<dbReference type="InterPro" id="IPR011546">
    <property type="entry name" value="Pept_M41_FtsH_extracell"/>
</dbReference>
<evidence type="ECO:0000313" key="20">
    <source>
        <dbReference type="Proteomes" id="UP000538666"/>
    </source>
</evidence>
<dbReference type="GO" id="GO:0005886">
    <property type="term" value="C:plasma membrane"/>
    <property type="evidence" value="ECO:0007669"/>
    <property type="project" value="UniProtKB-SubCell"/>
</dbReference>
<keyword evidence="12 15" id="KW-0482">Metalloprotease</keyword>
<dbReference type="Gene3D" id="3.40.50.300">
    <property type="entry name" value="P-loop containing nucleotide triphosphate hydrolases"/>
    <property type="match status" value="1"/>
</dbReference>
<dbReference type="PANTHER" id="PTHR23076">
    <property type="entry name" value="METALLOPROTEASE M41 FTSH"/>
    <property type="match status" value="1"/>
</dbReference>
<feature type="region of interest" description="Disordered" evidence="17">
    <location>
        <begin position="599"/>
        <end position="638"/>
    </location>
</feature>
<keyword evidence="13 15" id="KW-0472">Membrane</keyword>
<feature type="binding site" evidence="15">
    <location>
        <begin position="197"/>
        <end position="204"/>
    </location>
    <ligand>
        <name>ATP</name>
        <dbReference type="ChEBI" id="CHEBI:30616"/>
    </ligand>
</feature>
<keyword evidence="11 15" id="KW-1133">Transmembrane helix</keyword>
<evidence type="ECO:0000256" key="12">
    <source>
        <dbReference type="ARBA" id="ARBA00023049"/>
    </source>
</evidence>
<dbReference type="SUPFAM" id="SSF140990">
    <property type="entry name" value="FtsH protease domain-like"/>
    <property type="match status" value="1"/>
</dbReference>
<comment type="cofactor">
    <cofactor evidence="15">
        <name>Zn(2+)</name>
        <dbReference type="ChEBI" id="CHEBI:29105"/>
    </cofactor>
    <text evidence="15">Binds 1 zinc ion per subunit.</text>
</comment>
<dbReference type="PANTHER" id="PTHR23076:SF97">
    <property type="entry name" value="ATP-DEPENDENT ZINC METALLOPROTEASE YME1L1"/>
    <property type="match status" value="1"/>
</dbReference>
<feature type="transmembrane region" description="Helical" evidence="15">
    <location>
        <begin position="104"/>
        <end position="125"/>
    </location>
</feature>
<dbReference type="NCBIfam" id="TIGR01241">
    <property type="entry name" value="FtsH_fam"/>
    <property type="match status" value="1"/>
</dbReference>
<dbReference type="GO" id="GO:0030163">
    <property type="term" value="P:protein catabolic process"/>
    <property type="evidence" value="ECO:0007669"/>
    <property type="project" value="UniProtKB-UniRule"/>
</dbReference>
<evidence type="ECO:0000256" key="2">
    <source>
        <dbReference type="ARBA" id="ARBA00010044"/>
    </source>
</evidence>
<comment type="similarity">
    <text evidence="14 15">In the central section; belongs to the AAA ATPase family.</text>
</comment>
<dbReference type="Gene3D" id="1.10.8.60">
    <property type="match status" value="1"/>
</dbReference>
<dbReference type="FunFam" id="1.10.8.60:FF:000001">
    <property type="entry name" value="ATP-dependent zinc metalloprotease FtsH"/>
    <property type="match status" value="1"/>
</dbReference>
<gene>
    <name evidence="15" type="primary">ftsH</name>
    <name evidence="19" type="ORF">HNQ77_004211</name>
</gene>
<dbReference type="Proteomes" id="UP000538666">
    <property type="component" value="Unassembled WGS sequence"/>
</dbReference>
<dbReference type="AlphaFoldDB" id="A0A841K2T2"/>
<evidence type="ECO:0000256" key="15">
    <source>
        <dbReference type="HAMAP-Rule" id="MF_01458"/>
    </source>
</evidence>
<dbReference type="Gene3D" id="3.30.720.210">
    <property type="match status" value="1"/>
</dbReference>
<dbReference type="Pfam" id="PF06480">
    <property type="entry name" value="FtsH_ext"/>
    <property type="match status" value="1"/>
</dbReference>
<evidence type="ECO:0000256" key="7">
    <source>
        <dbReference type="ARBA" id="ARBA00022741"/>
    </source>
</evidence>
<dbReference type="InterPro" id="IPR000642">
    <property type="entry name" value="Peptidase_M41"/>
</dbReference>
<feature type="binding site" evidence="15">
    <location>
        <position position="423"/>
    </location>
    <ligand>
        <name>Zn(2+)</name>
        <dbReference type="ChEBI" id="CHEBI:29105"/>
        <note>catalytic</note>
    </ligand>
</feature>
<dbReference type="EMBL" id="JACHEK010000009">
    <property type="protein sequence ID" value="MBB6146239.1"/>
    <property type="molecule type" value="Genomic_DNA"/>
</dbReference>
<dbReference type="GO" id="GO:0006508">
    <property type="term" value="P:proteolysis"/>
    <property type="evidence" value="ECO:0007669"/>
    <property type="project" value="UniProtKB-KW"/>
</dbReference>
<comment type="function">
    <text evidence="15">Acts as a processive, ATP-dependent zinc metallopeptidase for both cytoplasmic and membrane proteins. Plays a role in the quality control of integral membrane proteins.</text>
</comment>
<dbReference type="InterPro" id="IPR005936">
    <property type="entry name" value="FtsH"/>
</dbReference>